<evidence type="ECO:0000259" key="1">
    <source>
        <dbReference type="Pfam" id="PF03109"/>
    </source>
</evidence>
<dbReference type="SUPFAM" id="SSF56112">
    <property type="entry name" value="Protein kinase-like (PK-like)"/>
    <property type="match status" value="1"/>
</dbReference>
<dbReference type="HOGENOM" id="CLU_1135780_0_0_1"/>
<dbReference type="OrthoDB" id="427480at2759"/>
<evidence type="ECO:0000313" key="2">
    <source>
        <dbReference type="EMBL" id="KCZ82319.1"/>
    </source>
</evidence>
<dbReference type="Pfam" id="PF03109">
    <property type="entry name" value="ABC1"/>
    <property type="match status" value="1"/>
</dbReference>
<gene>
    <name evidence="2" type="ORF">H312_00342</name>
</gene>
<dbReference type="Proteomes" id="UP000030655">
    <property type="component" value="Unassembled WGS sequence"/>
</dbReference>
<keyword evidence="3" id="KW-1185">Reference proteome</keyword>
<dbReference type="InterPro" id="IPR004147">
    <property type="entry name" value="ABC1_dom"/>
</dbReference>
<proteinExistence type="predicted"/>
<dbReference type="InterPro" id="IPR011009">
    <property type="entry name" value="Kinase-like_dom_sf"/>
</dbReference>
<reference evidence="3" key="1">
    <citation type="submission" date="2013-02" db="EMBL/GenBank/DDBJ databases">
        <authorList>
            <consortium name="The Broad Institute Genome Sequencing Platform"/>
            <person name="Cuomo C."/>
            <person name="Becnel J."/>
            <person name="Sanscrainte N."/>
            <person name="Walker B."/>
            <person name="Young S.K."/>
            <person name="Zeng Q."/>
            <person name="Gargeya S."/>
            <person name="Fitzgerald M."/>
            <person name="Haas B."/>
            <person name="Abouelleil A."/>
            <person name="Alvarado L."/>
            <person name="Arachchi H.M."/>
            <person name="Berlin A.M."/>
            <person name="Chapman S.B."/>
            <person name="Dewar J."/>
            <person name="Goldberg J."/>
            <person name="Griggs A."/>
            <person name="Gujja S."/>
            <person name="Hansen M."/>
            <person name="Howarth C."/>
            <person name="Imamovic A."/>
            <person name="Larimer J."/>
            <person name="McCowan C."/>
            <person name="Murphy C."/>
            <person name="Neiman D."/>
            <person name="Pearson M."/>
            <person name="Priest M."/>
            <person name="Roberts A."/>
            <person name="Saif S."/>
            <person name="Shea T."/>
            <person name="Sisk P."/>
            <person name="Sykes S."/>
            <person name="Wortman J."/>
            <person name="Nusbaum C."/>
            <person name="Birren B."/>
        </authorList>
    </citation>
    <scope>NUCLEOTIDE SEQUENCE [LARGE SCALE GENOMIC DNA]</scope>
    <source>
        <strain evidence="3">PRA339</strain>
    </source>
</reference>
<name>A0A059F5N7_9MICR</name>
<organism evidence="2 3">
    <name type="scientific">Anncaliia algerae PRA339</name>
    <dbReference type="NCBI Taxonomy" id="1288291"/>
    <lineage>
        <taxon>Eukaryota</taxon>
        <taxon>Fungi</taxon>
        <taxon>Fungi incertae sedis</taxon>
        <taxon>Microsporidia</taxon>
        <taxon>Tubulinosematoidea</taxon>
        <taxon>Tubulinosematidae</taxon>
        <taxon>Anncaliia</taxon>
    </lineage>
</organism>
<evidence type="ECO:0000313" key="3">
    <source>
        <dbReference type="Proteomes" id="UP000030655"/>
    </source>
</evidence>
<sequence length="245" mass="29183">EPFIKLISKFKFIRILNLYEFFLDFKNEIISQCDLRIEHLNNKILKKAYKDTIKIPEVYYSDKNTIITEIVVDSSNKNIDGFLAKIFNSRVFHLDLHPGNLKRINNGYVLIDSGICKIIPQKEYNNILDLCFSIFFKDKKYIQQALIKINEKNKVIRGNFYDEFLNLLTSDKGNYQIFKIISLLDKNNVKLNKYFMYLFNNLIYTNELFKAADLKSLQRKLIIDLINLRNINTFLCYKFKHLFNL</sequence>
<protein>
    <recommendedName>
        <fullName evidence="1">ABC1 atypical kinase-like domain-containing protein</fullName>
    </recommendedName>
</protein>
<feature type="non-terminal residue" evidence="2">
    <location>
        <position position="1"/>
    </location>
</feature>
<feature type="domain" description="ABC1 atypical kinase-like" evidence="1">
    <location>
        <begin position="78"/>
        <end position="145"/>
    </location>
</feature>
<dbReference type="EMBL" id="KK365131">
    <property type="protein sequence ID" value="KCZ82319.1"/>
    <property type="molecule type" value="Genomic_DNA"/>
</dbReference>
<dbReference type="VEuPathDB" id="MicrosporidiaDB:H312_00342"/>
<dbReference type="AlphaFoldDB" id="A0A059F5N7"/>
<reference evidence="2 3" key="2">
    <citation type="submission" date="2014-03" db="EMBL/GenBank/DDBJ databases">
        <title>The Genome Sequence of Anncaliia algerae insect isolate PRA339.</title>
        <authorList>
            <consortium name="The Broad Institute Genome Sequencing Platform"/>
            <consortium name="The Broad Institute Genome Sequencing Center for Infectious Disease"/>
            <person name="Cuomo C."/>
            <person name="Becnel J."/>
            <person name="Sanscrainte N."/>
            <person name="Walker B."/>
            <person name="Young S.K."/>
            <person name="Zeng Q."/>
            <person name="Gargeya S."/>
            <person name="Fitzgerald M."/>
            <person name="Haas B."/>
            <person name="Abouelleil A."/>
            <person name="Alvarado L."/>
            <person name="Arachchi H.M."/>
            <person name="Berlin A.M."/>
            <person name="Chapman S.B."/>
            <person name="Dewar J."/>
            <person name="Goldberg J."/>
            <person name="Griggs A."/>
            <person name="Gujja S."/>
            <person name="Hansen M."/>
            <person name="Howarth C."/>
            <person name="Imamovic A."/>
            <person name="Larimer J."/>
            <person name="McCowan C."/>
            <person name="Murphy C."/>
            <person name="Neiman D."/>
            <person name="Pearson M."/>
            <person name="Priest M."/>
            <person name="Roberts A."/>
            <person name="Saif S."/>
            <person name="Shea T."/>
            <person name="Sisk P."/>
            <person name="Sykes S."/>
            <person name="Wortman J."/>
            <person name="Nusbaum C."/>
            <person name="Birren B."/>
        </authorList>
    </citation>
    <scope>NUCLEOTIDE SEQUENCE [LARGE SCALE GENOMIC DNA]</scope>
    <source>
        <strain evidence="2 3">PRA339</strain>
    </source>
</reference>
<accession>A0A059F5N7</accession>